<sequence length="43" mass="5079">MEMILNLCHRLVPLLTRNIMSRTRIYGSSLMVSMSRREVGAWR</sequence>
<organism evidence="1">
    <name type="scientific">Cucumis melo</name>
    <name type="common">Muskmelon</name>
    <dbReference type="NCBI Taxonomy" id="3656"/>
    <lineage>
        <taxon>Eukaryota</taxon>
        <taxon>Viridiplantae</taxon>
        <taxon>Streptophyta</taxon>
        <taxon>Embryophyta</taxon>
        <taxon>Tracheophyta</taxon>
        <taxon>Spermatophyta</taxon>
        <taxon>Magnoliopsida</taxon>
        <taxon>eudicotyledons</taxon>
        <taxon>Gunneridae</taxon>
        <taxon>Pentapetalae</taxon>
        <taxon>rosids</taxon>
        <taxon>fabids</taxon>
        <taxon>Cucurbitales</taxon>
        <taxon>Cucurbitaceae</taxon>
        <taxon>Benincaseae</taxon>
        <taxon>Cucumis</taxon>
    </lineage>
</organism>
<evidence type="ECO:0000313" key="1">
    <source>
        <dbReference type="EnsemblPlants" id="MELO3C028237.2.1"/>
    </source>
</evidence>
<proteinExistence type="predicted"/>
<name>A0A9I9E3P9_CUCME</name>
<dbReference type="AlphaFoldDB" id="A0A9I9E3P9"/>
<dbReference type="Gramene" id="MELO3C028237.2.1">
    <property type="protein sequence ID" value="MELO3C028237.2.1"/>
    <property type="gene ID" value="MELO3C028237.2"/>
</dbReference>
<dbReference type="EnsemblPlants" id="MELO3C028237.2.1">
    <property type="protein sequence ID" value="MELO3C028237.2.1"/>
    <property type="gene ID" value="MELO3C028237.2"/>
</dbReference>
<accession>A0A9I9E3P9</accession>
<protein>
    <submittedName>
        <fullName evidence="1">Uncharacterized protein</fullName>
    </submittedName>
</protein>
<reference evidence="1" key="1">
    <citation type="submission" date="2023-03" db="UniProtKB">
        <authorList>
            <consortium name="EnsemblPlants"/>
        </authorList>
    </citation>
    <scope>IDENTIFICATION</scope>
</reference>